<accession>A0A9P4H394</accession>
<dbReference type="EMBL" id="ML978236">
    <property type="protein sequence ID" value="KAF2026787.1"/>
    <property type="molecule type" value="Genomic_DNA"/>
</dbReference>
<name>A0A9P4H394_9PLEO</name>
<feature type="compositionally biased region" description="Polar residues" evidence="2">
    <location>
        <begin position="27"/>
        <end position="50"/>
    </location>
</feature>
<sequence>MGDRHRKSKRAEAWIKDKNPLRKKTKPGQTVDTPQQHDGPNLSWSDNLAAQYSIPAPPPPHSMRQPCDADGNYTGPEYFFDEKTRALQRRMSENQASGHRDFSNTSSTVVQVEAFYNDTDENDELQQPSHAMVPWRPFVTNPDPLDDQTQINANPPDDAERAQQLSQIETYLLGTKQRNVELAGPESESAVNAIMRILAYYEQRSLSWKDPQKELATTAGRRTENVKALDELRATNTTLLDNNKKLVAENKRVEESHFRLENKIMGMDAEIKRQKATIDYDAQEYNKQIAQLKFQNSQLESSHTARLRNNDNAKQAEIDAIKRMHEELLRKTKNDAASARYEAQQRQDSDRKAIEELKGRIEGVNRDWRRSYDAWMVEKRDMQHQLKIATSTADTRVQENDEKWERKVYNERKDREDQVKSLQCEVTRLNKIIDDEKSNKEAALRSQERKLKEQHQEETVELRTVIEDFKVASSRREHFKGLTDSEMAAHYKRLANNIEDVSRMEWDFSKEQKWPLTESRMREHSNNTRKLKQQIIQHTLWSLLFEHIFRSPFCIMGGDVRKLDAEFAEIYSSGASSFHWPEVSVDIERSRFETAKAFLDAIESSAGVSPAKQTIDESITTTIDESITTTMNAICGALVDVAKVQTRDRKGLEGVVRFAVKIWLESCSQRYRLIVVLPEVHRHILTPGFVENGGLRLVVRPDVKRYGDSHGKDLMRGESLAGWKGLSETYSADYQ</sequence>
<evidence type="ECO:0000256" key="2">
    <source>
        <dbReference type="SAM" id="MobiDB-lite"/>
    </source>
</evidence>
<evidence type="ECO:0000313" key="3">
    <source>
        <dbReference type="EMBL" id="KAF2026787.1"/>
    </source>
</evidence>
<keyword evidence="1" id="KW-0175">Coiled coil</keyword>
<organism evidence="3 4">
    <name type="scientific">Setomelanomma holmii</name>
    <dbReference type="NCBI Taxonomy" id="210430"/>
    <lineage>
        <taxon>Eukaryota</taxon>
        <taxon>Fungi</taxon>
        <taxon>Dikarya</taxon>
        <taxon>Ascomycota</taxon>
        <taxon>Pezizomycotina</taxon>
        <taxon>Dothideomycetes</taxon>
        <taxon>Pleosporomycetidae</taxon>
        <taxon>Pleosporales</taxon>
        <taxon>Pleosporineae</taxon>
        <taxon>Phaeosphaeriaceae</taxon>
        <taxon>Setomelanomma</taxon>
    </lineage>
</organism>
<dbReference type="OrthoDB" id="5430054at2759"/>
<feature type="coiled-coil region" evidence="1">
    <location>
        <begin position="229"/>
        <end position="302"/>
    </location>
</feature>
<gene>
    <name evidence="3" type="ORF">EK21DRAFT_115409</name>
</gene>
<proteinExistence type="predicted"/>
<dbReference type="Proteomes" id="UP000799777">
    <property type="component" value="Unassembled WGS sequence"/>
</dbReference>
<protein>
    <submittedName>
        <fullName evidence="3">Uncharacterized protein</fullName>
    </submittedName>
</protein>
<evidence type="ECO:0000256" key="1">
    <source>
        <dbReference type="SAM" id="Coils"/>
    </source>
</evidence>
<feature type="region of interest" description="Disordered" evidence="2">
    <location>
        <begin position="1"/>
        <end position="66"/>
    </location>
</feature>
<comment type="caution">
    <text evidence="3">The sequence shown here is derived from an EMBL/GenBank/DDBJ whole genome shotgun (WGS) entry which is preliminary data.</text>
</comment>
<reference evidence="3" key="1">
    <citation type="journal article" date="2020" name="Stud. Mycol.">
        <title>101 Dothideomycetes genomes: a test case for predicting lifestyles and emergence of pathogens.</title>
        <authorList>
            <person name="Haridas S."/>
            <person name="Albert R."/>
            <person name="Binder M."/>
            <person name="Bloem J."/>
            <person name="Labutti K."/>
            <person name="Salamov A."/>
            <person name="Andreopoulos B."/>
            <person name="Baker S."/>
            <person name="Barry K."/>
            <person name="Bills G."/>
            <person name="Bluhm B."/>
            <person name="Cannon C."/>
            <person name="Castanera R."/>
            <person name="Culley D."/>
            <person name="Daum C."/>
            <person name="Ezra D."/>
            <person name="Gonzalez J."/>
            <person name="Henrissat B."/>
            <person name="Kuo A."/>
            <person name="Liang C."/>
            <person name="Lipzen A."/>
            <person name="Lutzoni F."/>
            <person name="Magnuson J."/>
            <person name="Mondo S."/>
            <person name="Nolan M."/>
            <person name="Ohm R."/>
            <person name="Pangilinan J."/>
            <person name="Park H.-J."/>
            <person name="Ramirez L."/>
            <person name="Alfaro M."/>
            <person name="Sun H."/>
            <person name="Tritt A."/>
            <person name="Yoshinaga Y."/>
            <person name="Zwiers L.-H."/>
            <person name="Turgeon B."/>
            <person name="Goodwin S."/>
            <person name="Spatafora J."/>
            <person name="Crous P."/>
            <person name="Grigoriev I."/>
        </authorList>
    </citation>
    <scope>NUCLEOTIDE SEQUENCE</scope>
    <source>
        <strain evidence="3">CBS 110217</strain>
    </source>
</reference>
<feature type="coiled-coil region" evidence="1">
    <location>
        <begin position="419"/>
        <end position="457"/>
    </location>
</feature>
<evidence type="ECO:0000313" key="4">
    <source>
        <dbReference type="Proteomes" id="UP000799777"/>
    </source>
</evidence>
<dbReference type="AlphaFoldDB" id="A0A9P4H394"/>
<feature type="compositionally biased region" description="Basic and acidic residues" evidence="2">
    <location>
        <begin position="10"/>
        <end position="20"/>
    </location>
</feature>
<keyword evidence="4" id="KW-1185">Reference proteome</keyword>